<name>A0A3N0HXI8_9FIRM</name>
<evidence type="ECO:0000313" key="2">
    <source>
        <dbReference type="Proteomes" id="UP000276568"/>
    </source>
</evidence>
<sequence length="86" mass="10238">MNIDHFQQLAKTNNQKKQDYAQRAQATIDQGVSDILKELRMHDVISYLPQIKEKTMESFVYSLRKTNTYEQMDAIVSWLEKWVNNE</sequence>
<dbReference type="Proteomes" id="UP000276568">
    <property type="component" value="Unassembled WGS sequence"/>
</dbReference>
<keyword evidence="2" id="KW-1185">Reference proteome</keyword>
<evidence type="ECO:0000313" key="1">
    <source>
        <dbReference type="EMBL" id="RNM29378.1"/>
    </source>
</evidence>
<dbReference type="AlphaFoldDB" id="A0A3N0HXI8"/>
<comment type="caution">
    <text evidence="1">The sequence shown here is derived from an EMBL/GenBank/DDBJ whole genome shotgun (WGS) entry which is preliminary data.</text>
</comment>
<dbReference type="RefSeq" id="WP_128521065.1">
    <property type="nucleotide sequence ID" value="NZ_RJQC01000004.1"/>
</dbReference>
<accession>A0A3N0HXI8</accession>
<dbReference type="EMBL" id="RJQC01000004">
    <property type="protein sequence ID" value="RNM29378.1"/>
    <property type="molecule type" value="Genomic_DNA"/>
</dbReference>
<organism evidence="1 2">
    <name type="scientific">Absicoccus porci</name>
    <dbReference type="NCBI Taxonomy" id="2486576"/>
    <lineage>
        <taxon>Bacteria</taxon>
        <taxon>Bacillati</taxon>
        <taxon>Bacillota</taxon>
        <taxon>Erysipelotrichia</taxon>
        <taxon>Erysipelotrichales</taxon>
        <taxon>Erysipelotrichaceae</taxon>
        <taxon>Absicoccus</taxon>
    </lineage>
</organism>
<proteinExistence type="predicted"/>
<reference evidence="1 2" key="1">
    <citation type="submission" date="2018-11" db="EMBL/GenBank/DDBJ databases">
        <title>Clostridium sp. nov., a member of the family Erysipelotrichaceae isolated from pig faeces.</title>
        <authorList>
            <person name="Chang Y.-H."/>
        </authorList>
    </citation>
    <scope>NUCLEOTIDE SEQUENCE [LARGE SCALE GENOMIC DNA]</scope>
    <source>
        <strain evidence="1 2">YH-panp20</strain>
    </source>
</reference>
<gene>
    <name evidence="1" type="ORF">EDX97_10315</name>
</gene>
<protein>
    <submittedName>
        <fullName evidence="1">Uncharacterized protein</fullName>
    </submittedName>
</protein>